<evidence type="ECO:0000256" key="1">
    <source>
        <dbReference type="ARBA" id="ARBA00008455"/>
    </source>
</evidence>
<dbReference type="Gene3D" id="3.90.70.10">
    <property type="entry name" value="Cysteine proteinases"/>
    <property type="match status" value="1"/>
</dbReference>
<dbReference type="KEGG" id="gaz:Pan241w_31040"/>
<reference evidence="3 4" key="1">
    <citation type="submission" date="2019-02" db="EMBL/GenBank/DDBJ databases">
        <title>Deep-cultivation of Planctomycetes and their phenomic and genomic characterization uncovers novel biology.</title>
        <authorList>
            <person name="Wiegand S."/>
            <person name="Jogler M."/>
            <person name="Boedeker C."/>
            <person name="Pinto D."/>
            <person name="Vollmers J."/>
            <person name="Rivas-Marin E."/>
            <person name="Kohn T."/>
            <person name="Peeters S.H."/>
            <person name="Heuer A."/>
            <person name="Rast P."/>
            <person name="Oberbeckmann S."/>
            <person name="Bunk B."/>
            <person name="Jeske O."/>
            <person name="Meyerdierks A."/>
            <person name="Storesund J.E."/>
            <person name="Kallscheuer N."/>
            <person name="Luecker S."/>
            <person name="Lage O.M."/>
            <person name="Pohl T."/>
            <person name="Merkel B.J."/>
            <person name="Hornburger P."/>
            <person name="Mueller R.-W."/>
            <person name="Bruemmer F."/>
            <person name="Labrenz M."/>
            <person name="Spormann A.M."/>
            <person name="Op den Camp H."/>
            <person name="Overmann J."/>
            <person name="Amann R."/>
            <person name="Jetten M.S.M."/>
            <person name="Mascher T."/>
            <person name="Medema M.H."/>
            <person name="Devos D.P."/>
            <person name="Kaster A.-K."/>
            <person name="Ovreas L."/>
            <person name="Rohde M."/>
            <person name="Galperin M.Y."/>
            <person name="Jogler C."/>
        </authorList>
    </citation>
    <scope>NUCLEOTIDE SEQUENCE [LARGE SCALE GENOMIC DNA]</scope>
    <source>
        <strain evidence="3 4">Pan241w</strain>
    </source>
</reference>
<dbReference type="SUPFAM" id="SSF54001">
    <property type="entry name" value="Cysteine proteinases"/>
    <property type="match status" value="1"/>
</dbReference>
<dbReference type="PROSITE" id="PS00639">
    <property type="entry name" value="THIOL_PROTEASE_HIS"/>
    <property type="match status" value="1"/>
</dbReference>
<keyword evidence="3" id="KW-0378">Hydrolase</keyword>
<dbReference type="EMBL" id="CP036269">
    <property type="protein sequence ID" value="QDT43009.1"/>
    <property type="molecule type" value="Genomic_DNA"/>
</dbReference>
<evidence type="ECO:0000313" key="3">
    <source>
        <dbReference type="EMBL" id="QDT43009.1"/>
    </source>
</evidence>
<organism evidence="3 4">
    <name type="scientific">Gimesia alba</name>
    <dbReference type="NCBI Taxonomy" id="2527973"/>
    <lineage>
        <taxon>Bacteria</taxon>
        <taxon>Pseudomonadati</taxon>
        <taxon>Planctomycetota</taxon>
        <taxon>Planctomycetia</taxon>
        <taxon>Planctomycetales</taxon>
        <taxon>Planctomycetaceae</taxon>
        <taxon>Gimesia</taxon>
    </lineage>
</organism>
<dbReference type="Pfam" id="PF00112">
    <property type="entry name" value="Peptidase_C1"/>
    <property type="match status" value="1"/>
</dbReference>
<accession>A0A517RGL1</accession>
<dbReference type="SMART" id="SM00645">
    <property type="entry name" value="Pept_C1"/>
    <property type="match status" value="1"/>
</dbReference>
<dbReference type="PANTHER" id="PTHR12411">
    <property type="entry name" value="CYSTEINE PROTEASE FAMILY C1-RELATED"/>
    <property type="match status" value="1"/>
</dbReference>
<dbReference type="Proteomes" id="UP000317171">
    <property type="component" value="Chromosome"/>
</dbReference>
<dbReference type="InterPro" id="IPR013128">
    <property type="entry name" value="Peptidase_C1A"/>
</dbReference>
<dbReference type="InterPro" id="IPR038765">
    <property type="entry name" value="Papain-like_cys_pep_sf"/>
</dbReference>
<gene>
    <name evidence="3" type="ORF">Pan241w_31040</name>
</gene>
<keyword evidence="4" id="KW-1185">Reference proteome</keyword>
<sequence>MFVKKILDNGVVESIEGRLISQKTSCELLEWLSQVLKMRNEDLRCRLINEVQGSSGFQNVAETSRFYGAGFLSGSETSAEPVVFSHARDFISASSFGTTRSGQVENNHVFVGFCCVILKHVLERISKKMRKMVHGGADSGMGFVKPGECNCRSVFDGDCSLVRQNSNPLVVEIRENTMKSKTLLNGKFIFACAVMTAVAGMLPTQGVAQSAVPPYHSLFGQQDVSGLGAIGDQKQTNECVAWAVSSAVAANIIRNWYTVNTGNAPPIEELSVRQFRLLNAGKFFRDAGGNANTGWQLVSAVPQATRITIPFNHDPRYGARISVSGFQRLDNNPNTVDEMRREISLDRPVLASMLTYPSFNNFKGYVYQGPNQGEANSGGHSMLVVGYNTGARGGASGGAFWECMNSWGKQWGTHGFFRVRTGACNIGTRQVYAVRNVYICDLQGNKVSQAKANEIIEAAINAIPSVTNAVHKNVMFNNINRGKLPDGDQIRVSSAPSRNPNSSDVSIKLVLPRGMWWKGALLFDKARESNPTGVQGEGGGNGFSRTYTFKHADLLKKDLVLSKAKAFGVHTNMYRIKDAYTKMIPGRTYTFNWSKD</sequence>
<comment type="similarity">
    <text evidence="1">Belongs to the peptidase C1 family.</text>
</comment>
<dbReference type="AlphaFoldDB" id="A0A517RGL1"/>
<keyword evidence="3" id="KW-0645">Protease</keyword>
<dbReference type="InterPro" id="IPR025660">
    <property type="entry name" value="Pept_his_AS"/>
</dbReference>
<evidence type="ECO:0000259" key="2">
    <source>
        <dbReference type="SMART" id="SM00645"/>
    </source>
</evidence>
<dbReference type="GO" id="GO:0008234">
    <property type="term" value="F:cysteine-type peptidase activity"/>
    <property type="evidence" value="ECO:0007669"/>
    <property type="project" value="InterPro"/>
</dbReference>
<dbReference type="InterPro" id="IPR000668">
    <property type="entry name" value="Peptidase_C1A_C"/>
</dbReference>
<name>A0A517RGL1_9PLAN</name>
<feature type="domain" description="Peptidase C1A papain C-terminal" evidence="2">
    <location>
        <begin position="221"/>
        <end position="435"/>
    </location>
</feature>
<proteinExistence type="inferred from homology"/>
<dbReference type="GO" id="GO:0006508">
    <property type="term" value="P:proteolysis"/>
    <property type="evidence" value="ECO:0007669"/>
    <property type="project" value="UniProtKB-KW"/>
</dbReference>
<evidence type="ECO:0000313" key="4">
    <source>
        <dbReference type="Proteomes" id="UP000317171"/>
    </source>
</evidence>
<protein>
    <submittedName>
        <fullName evidence="3">Papain family cysteine protease</fullName>
    </submittedName>
</protein>